<keyword evidence="2" id="KW-1185">Reference proteome</keyword>
<reference evidence="1 2" key="1">
    <citation type="submission" date="2017-11" db="EMBL/GenBank/DDBJ databases">
        <title>Draft genome sequence of environmental isolate Aeromonas lusitania sp. nov. MDC 2473.</title>
        <authorList>
            <person name="Colston S.M."/>
            <person name="Navarro A."/>
            <person name="Martinez-Murcia A.J."/>
            <person name="Graf J."/>
        </authorList>
    </citation>
    <scope>NUCLEOTIDE SEQUENCE [LARGE SCALE GENOMIC DNA]</scope>
    <source>
        <strain evidence="1 2">MDC 2473</strain>
    </source>
</reference>
<name>A0A2M8H4F3_9GAMM</name>
<accession>A0A2M8H4F3</accession>
<comment type="caution">
    <text evidence="1">The sequence shown here is derived from an EMBL/GenBank/DDBJ whole genome shotgun (WGS) entry which is preliminary data.</text>
</comment>
<protein>
    <submittedName>
        <fullName evidence="1">Uncharacterized protein</fullName>
    </submittedName>
</protein>
<organism evidence="1 2">
    <name type="scientific">Aeromonas lusitana</name>
    <dbReference type="NCBI Taxonomy" id="931529"/>
    <lineage>
        <taxon>Bacteria</taxon>
        <taxon>Pseudomonadati</taxon>
        <taxon>Pseudomonadota</taxon>
        <taxon>Gammaproteobacteria</taxon>
        <taxon>Aeromonadales</taxon>
        <taxon>Aeromonadaceae</taxon>
        <taxon>Aeromonas</taxon>
    </lineage>
</organism>
<dbReference type="AlphaFoldDB" id="A0A2M8H4F3"/>
<gene>
    <name evidence="1" type="ORF">CUC44_20230</name>
</gene>
<dbReference type="RefSeq" id="WP_100861652.1">
    <property type="nucleotide sequence ID" value="NZ_PGCP01000046.1"/>
</dbReference>
<dbReference type="Proteomes" id="UP000232060">
    <property type="component" value="Unassembled WGS sequence"/>
</dbReference>
<evidence type="ECO:0000313" key="2">
    <source>
        <dbReference type="Proteomes" id="UP000232060"/>
    </source>
</evidence>
<dbReference type="OrthoDB" id="6928755at2"/>
<proteinExistence type="predicted"/>
<sequence length="201" mass="23079">MKIMYMLNRFFGRKKETSPPDMKDVFRGAGCFKVPESVYNGYPAPLPSVPPLAAYFIRFLVSENGLDMFFHVLVKLGYKMELDLNTQILTRSGERGSKKVMLFLHPSFAGMLISLASDDFDVIATLQQKKFEPPLPSESFPSIDPGGLGSLQGDMEYWWVNLWFPFWQALSLERQSALDLDPEWREFILMHQQYEPEIPPG</sequence>
<evidence type="ECO:0000313" key="1">
    <source>
        <dbReference type="EMBL" id="PJC91391.1"/>
    </source>
</evidence>
<dbReference type="EMBL" id="PGCP01000046">
    <property type="protein sequence ID" value="PJC91391.1"/>
    <property type="molecule type" value="Genomic_DNA"/>
</dbReference>